<comment type="caution">
    <text evidence="2">The sequence shown here is derived from an EMBL/GenBank/DDBJ whole genome shotgun (WGS) entry which is preliminary data.</text>
</comment>
<dbReference type="EMBL" id="JAHLQT010034478">
    <property type="protein sequence ID" value="KAG7158639.1"/>
    <property type="molecule type" value="Genomic_DNA"/>
</dbReference>
<keyword evidence="3" id="KW-1185">Reference proteome</keyword>
<dbReference type="SMART" id="SM01155">
    <property type="entry name" value="DUF1713"/>
    <property type="match status" value="1"/>
</dbReference>
<evidence type="ECO:0000313" key="3">
    <source>
        <dbReference type="Proteomes" id="UP000747542"/>
    </source>
</evidence>
<protein>
    <recommendedName>
        <fullName evidence="1">Ribosomal protein mS38 C-terminal domain-containing protein</fullName>
    </recommendedName>
</protein>
<organism evidence="2 3">
    <name type="scientific">Homarus americanus</name>
    <name type="common">American lobster</name>
    <dbReference type="NCBI Taxonomy" id="6706"/>
    <lineage>
        <taxon>Eukaryota</taxon>
        <taxon>Metazoa</taxon>
        <taxon>Ecdysozoa</taxon>
        <taxon>Arthropoda</taxon>
        <taxon>Crustacea</taxon>
        <taxon>Multicrustacea</taxon>
        <taxon>Malacostraca</taxon>
        <taxon>Eumalacostraca</taxon>
        <taxon>Eucarida</taxon>
        <taxon>Decapoda</taxon>
        <taxon>Pleocyemata</taxon>
        <taxon>Astacidea</taxon>
        <taxon>Nephropoidea</taxon>
        <taxon>Nephropidae</taxon>
        <taxon>Homarus</taxon>
    </lineage>
</organism>
<accession>A0A8J5JP94</accession>
<reference evidence="2" key="1">
    <citation type="journal article" date="2021" name="Sci. Adv.">
        <title>The American lobster genome reveals insights on longevity, neural, and immune adaptations.</title>
        <authorList>
            <person name="Polinski J.M."/>
            <person name="Zimin A.V."/>
            <person name="Clark K.F."/>
            <person name="Kohn A.B."/>
            <person name="Sadowski N."/>
            <person name="Timp W."/>
            <person name="Ptitsyn A."/>
            <person name="Khanna P."/>
            <person name="Romanova D.Y."/>
            <person name="Williams P."/>
            <person name="Greenwood S.J."/>
            <person name="Moroz L.L."/>
            <person name="Walt D.R."/>
            <person name="Bodnar A.G."/>
        </authorList>
    </citation>
    <scope>NUCLEOTIDE SEQUENCE</scope>
    <source>
        <strain evidence="2">GMGI-L3</strain>
    </source>
</reference>
<dbReference type="Proteomes" id="UP000747542">
    <property type="component" value="Unassembled WGS sequence"/>
</dbReference>
<dbReference type="Pfam" id="PF08213">
    <property type="entry name" value="COX24_C"/>
    <property type="match status" value="1"/>
</dbReference>
<gene>
    <name evidence="2" type="ORF">Hamer_G011298</name>
</gene>
<name>A0A8J5JP94_HOMAM</name>
<evidence type="ECO:0000313" key="2">
    <source>
        <dbReference type="EMBL" id="KAG7158639.1"/>
    </source>
</evidence>
<feature type="domain" description="Ribosomal protein mS38 C-terminal" evidence="1">
    <location>
        <begin position="137"/>
        <end position="170"/>
    </location>
</feature>
<dbReference type="AlphaFoldDB" id="A0A8J5JP94"/>
<sequence length="225" mass="25718">MAHLGPMIRVASSTRIAARLGITVNALKISQNGNSPKSKDTDDLSASFRRLGISPVEAHMSAASSVSITTFIGSLHSTQEYRLPSLAKPVRITVPTLHNGAILEKDLPPILDIVEKTEPLIKREIHEAPSDQVIEKHAARLIVIRRRKMKRHKLRKLRKKMKFAEQMAKVRDFEAFDAANYVTDVLRRTKEKPIPRFWKGKRLPQPIIQQLMEEEEIKKKRRQQK</sequence>
<evidence type="ECO:0000259" key="1">
    <source>
        <dbReference type="SMART" id="SM01155"/>
    </source>
</evidence>
<proteinExistence type="predicted"/>
<dbReference type="InterPro" id="IPR013177">
    <property type="entry name" value="Ribosomal_mS38_C"/>
</dbReference>